<evidence type="ECO:0000256" key="1">
    <source>
        <dbReference type="SAM" id="MobiDB-lite"/>
    </source>
</evidence>
<feature type="region of interest" description="Disordered" evidence="1">
    <location>
        <begin position="133"/>
        <end position="246"/>
    </location>
</feature>
<dbReference type="EMBL" id="JH818022">
    <property type="protein sequence ID" value="EKC27776.1"/>
    <property type="molecule type" value="Genomic_DNA"/>
</dbReference>
<dbReference type="HOGENOM" id="CLU_523013_0_0_1"/>
<dbReference type="AlphaFoldDB" id="K1R1Z6"/>
<sequence>MSFEEALFALGLDERSPRFMSMAQGRDELSWGIRPGCMYGPDPVSIVKQPTDLGTTGHVRVGFVERAPHSDYIGPPHVGVESLERFERGRGETIDPVCLSAKGLSSPVGVEDFVPPSDYLGVPMSQCSHVALNPGEAPTVRDTSLCPPEPQGQTPNLLDFDPLTTQDSTPSNPMPTGPAPSARPGCQSSDSQPVYSQGVTPESRDVGQGQQYDRPVQAVDLKPQVPPTQNPTFPDAQSQLSGGHQDDRYSSCPFVMGGCSDYRPSSYPIPVPEVPSQPCHFGGEGGGRMAHTYEPPTTERPFNVSHARIPAASRPSDYARIPAAYIHPLEYSWRPAAAYGLPGDVQTPAARYNLQEFVAPPTSYHNPTAWSRPRYKDLHFDGRSSWKAFLLKFVRLPRSQRWTETEQHDQFCFFLEGTASEYYTLLLETSPDLRFADILRKFDKRFGSAAPDLAHQLNFQSAVQNSGESLRQWSDRVLTLATRAFPQLPDVHTQAIPRLCYGAEDREAGLYALDGQPKTVD</sequence>
<accession>K1R1Z6</accession>
<feature type="compositionally biased region" description="Polar residues" evidence="1">
    <location>
        <begin position="230"/>
        <end position="242"/>
    </location>
</feature>
<protein>
    <recommendedName>
        <fullName evidence="3">Retrotransposon gag domain-containing protein</fullName>
    </recommendedName>
</protein>
<gene>
    <name evidence="2" type="ORF">CGI_10012283</name>
</gene>
<feature type="compositionally biased region" description="Polar residues" evidence="1">
    <location>
        <begin position="186"/>
        <end position="200"/>
    </location>
</feature>
<dbReference type="InParanoid" id="K1R1Z6"/>
<name>K1R1Z6_MAGGI</name>
<proteinExistence type="predicted"/>
<reference evidence="2" key="1">
    <citation type="journal article" date="2012" name="Nature">
        <title>The oyster genome reveals stress adaptation and complexity of shell formation.</title>
        <authorList>
            <person name="Zhang G."/>
            <person name="Fang X."/>
            <person name="Guo X."/>
            <person name="Li L."/>
            <person name="Luo R."/>
            <person name="Xu F."/>
            <person name="Yang P."/>
            <person name="Zhang L."/>
            <person name="Wang X."/>
            <person name="Qi H."/>
            <person name="Xiong Z."/>
            <person name="Que H."/>
            <person name="Xie Y."/>
            <person name="Holland P.W."/>
            <person name="Paps J."/>
            <person name="Zhu Y."/>
            <person name="Wu F."/>
            <person name="Chen Y."/>
            <person name="Wang J."/>
            <person name="Peng C."/>
            <person name="Meng J."/>
            <person name="Yang L."/>
            <person name="Liu J."/>
            <person name="Wen B."/>
            <person name="Zhang N."/>
            <person name="Huang Z."/>
            <person name="Zhu Q."/>
            <person name="Feng Y."/>
            <person name="Mount A."/>
            <person name="Hedgecock D."/>
            <person name="Xu Z."/>
            <person name="Liu Y."/>
            <person name="Domazet-Loso T."/>
            <person name="Du Y."/>
            <person name="Sun X."/>
            <person name="Zhang S."/>
            <person name="Liu B."/>
            <person name="Cheng P."/>
            <person name="Jiang X."/>
            <person name="Li J."/>
            <person name="Fan D."/>
            <person name="Wang W."/>
            <person name="Fu W."/>
            <person name="Wang T."/>
            <person name="Wang B."/>
            <person name="Zhang J."/>
            <person name="Peng Z."/>
            <person name="Li Y."/>
            <person name="Li N."/>
            <person name="Wang J."/>
            <person name="Chen M."/>
            <person name="He Y."/>
            <person name="Tan F."/>
            <person name="Song X."/>
            <person name="Zheng Q."/>
            <person name="Huang R."/>
            <person name="Yang H."/>
            <person name="Du X."/>
            <person name="Chen L."/>
            <person name="Yang M."/>
            <person name="Gaffney P.M."/>
            <person name="Wang S."/>
            <person name="Luo L."/>
            <person name="She Z."/>
            <person name="Ming Y."/>
            <person name="Huang W."/>
            <person name="Zhang S."/>
            <person name="Huang B."/>
            <person name="Zhang Y."/>
            <person name="Qu T."/>
            <person name="Ni P."/>
            <person name="Miao G."/>
            <person name="Wang J."/>
            <person name="Wang Q."/>
            <person name="Steinberg C.E."/>
            <person name="Wang H."/>
            <person name="Li N."/>
            <person name="Qian L."/>
            <person name="Zhang G."/>
            <person name="Li Y."/>
            <person name="Yang H."/>
            <person name="Liu X."/>
            <person name="Wang J."/>
            <person name="Yin Y."/>
            <person name="Wang J."/>
        </authorList>
    </citation>
    <scope>NUCLEOTIDE SEQUENCE [LARGE SCALE GENOMIC DNA]</scope>
    <source>
        <strain evidence="2">05x7-T-G4-1.051#20</strain>
    </source>
</reference>
<evidence type="ECO:0000313" key="2">
    <source>
        <dbReference type="EMBL" id="EKC27776.1"/>
    </source>
</evidence>
<organism evidence="2">
    <name type="scientific">Magallana gigas</name>
    <name type="common">Pacific oyster</name>
    <name type="synonym">Crassostrea gigas</name>
    <dbReference type="NCBI Taxonomy" id="29159"/>
    <lineage>
        <taxon>Eukaryota</taxon>
        <taxon>Metazoa</taxon>
        <taxon>Spiralia</taxon>
        <taxon>Lophotrochozoa</taxon>
        <taxon>Mollusca</taxon>
        <taxon>Bivalvia</taxon>
        <taxon>Autobranchia</taxon>
        <taxon>Pteriomorphia</taxon>
        <taxon>Ostreida</taxon>
        <taxon>Ostreoidea</taxon>
        <taxon>Ostreidae</taxon>
        <taxon>Magallana</taxon>
    </lineage>
</organism>
<evidence type="ECO:0008006" key="3">
    <source>
        <dbReference type="Google" id="ProtNLM"/>
    </source>
</evidence>